<proteinExistence type="predicted"/>
<keyword evidence="3" id="KW-1185">Reference proteome</keyword>
<evidence type="ECO:0000313" key="2">
    <source>
        <dbReference type="EMBL" id="SCB55964.1"/>
    </source>
</evidence>
<gene>
    <name evidence="2" type="ORF">GA0061098_10632</name>
</gene>
<protein>
    <submittedName>
        <fullName evidence="2">Lipocalin-like domain-containing protein</fullName>
    </submittedName>
</protein>
<dbReference type="Pfam" id="PF13924">
    <property type="entry name" value="Lipocalin_5"/>
    <property type="match status" value="1"/>
</dbReference>
<accession>A0A1C3XVB7</accession>
<dbReference type="Proteomes" id="UP000199184">
    <property type="component" value="Unassembled WGS sequence"/>
</dbReference>
<reference evidence="3" key="1">
    <citation type="submission" date="2016-08" db="EMBL/GenBank/DDBJ databases">
        <authorList>
            <person name="Varghese N."/>
            <person name="Submissions Spin"/>
        </authorList>
    </citation>
    <scope>NUCLEOTIDE SEQUENCE [LARGE SCALE GENOMIC DNA]</scope>
    <source>
        <strain evidence="3">ERR11</strain>
    </source>
</reference>
<dbReference type="EMBL" id="FMAI01000063">
    <property type="protein sequence ID" value="SCB55964.1"/>
    <property type="molecule type" value="Genomic_DNA"/>
</dbReference>
<dbReference type="AlphaFoldDB" id="A0A1C3XVB7"/>
<feature type="domain" description="Lipocalin-like" evidence="1">
    <location>
        <begin position="27"/>
        <end position="161"/>
    </location>
</feature>
<evidence type="ECO:0000313" key="3">
    <source>
        <dbReference type="Proteomes" id="UP000199184"/>
    </source>
</evidence>
<evidence type="ECO:0000259" key="1">
    <source>
        <dbReference type="Pfam" id="PF13924"/>
    </source>
</evidence>
<organism evidence="2 3">
    <name type="scientific">Bradyrhizobium shewense</name>
    <dbReference type="NCBI Taxonomy" id="1761772"/>
    <lineage>
        <taxon>Bacteria</taxon>
        <taxon>Pseudomonadati</taxon>
        <taxon>Pseudomonadota</taxon>
        <taxon>Alphaproteobacteria</taxon>
        <taxon>Hyphomicrobiales</taxon>
        <taxon>Nitrobacteraceae</taxon>
        <taxon>Bradyrhizobium</taxon>
    </lineage>
</organism>
<sequence length="162" mass="18186">MATEILKGDTVLKTVKRGKPPADCAVIGTWKLQSYVRERLSDGYRHNQFGDAPEGYIGYAADGRMYAIFTCCDRVKPRDVVPSEEESVALLATMVAYAGTFSIGDDVVVHHIDTSWNQAWTGTDQARYYVLHGDTLTVTTVPYESYRDGIMGRSILVWRRVR</sequence>
<name>A0A1C3XVB7_9BRAD</name>
<dbReference type="RefSeq" id="WP_165637970.1">
    <property type="nucleotide sequence ID" value="NZ_FMAI01000063.1"/>
</dbReference>
<dbReference type="InterPro" id="IPR024311">
    <property type="entry name" value="Lipocalin-like"/>
</dbReference>